<dbReference type="OrthoDB" id="10261062at2759"/>
<evidence type="ECO:0000313" key="3">
    <source>
        <dbReference type="EMBL" id="VDL94084.1"/>
    </source>
</evidence>
<evidence type="ECO:0000256" key="1">
    <source>
        <dbReference type="ARBA" id="ARBA00023150"/>
    </source>
</evidence>
<organism evidence="3 4">
    <name type="scientific">Schistocephalus solidus</name>
    <name type="common">Tapeworm</name>
    <dbReference type="NCBI Taxonomy" id="70667"/>
    <lineage>
        <taxon>Eukaryota</taxon>
        <taxon>Metazoa</taxon>
        <taxon>Spiralia</taxon>
        <taxon>Lophotrochozoa</taxon>
        <taxon>Platyhelminthes</taxon>
        <taxon>Cestoda</taxon>
        <taxon>Eucestoda</taxon>
        <taxon>Diphyllobothriidea</taxon>
        <taxon>Diphyllobothriidae</taxon>
        <taxon>Schistocephalus</taxon>
    </lineage>
</organism>
<dbReference type="GO" id="GO:0006777">
    <property type="term" value="P:Mo-molybdopterin cofactor biosynthetic process"/>
    <property type="evidence" value="ECO:0007669"/>
    <property type="project" value="UniProtKB-KW"/>
</dbReference>
<dbReference type="Gene3D" id="3.40.250.10">
    <property type="entry name" value="Rhodanese-like domain"/>
    <property type="match status" value="1"/>
</dbReference>
<dbReference type="EMBL" id="UYSU01034265">
    <property type="protein sequence ID" value="VDL94084.1"/>
    <property type="molecule type" value="Genomic_DNA"/>
</dbReference>
<dbReference type="GO" id="GO:0016779">
    <property type="term" value="F:nucleotidyltransferase activity"/>
    <property type="evidence" value="ECO:0007669"/>
    <property type="project" value="TreeGrafter"/>
</dbReference>
<dbReference type="GO" id="GO:0004792">
    <property type="term" value="F:thiosulfate-cyanide sulfurtransferase activity"/>
    <property type="evidence" value="ECO:0007669"/>
    <property type="project" value="TreeGrafter"/>
</dbReference>
<dbReference type="SUPFAM" id="SSF69572">
    <property type="entry name" value="Activating enzymes of the ubiquitin-like proteins"/>
    <property type="match status" value="1"/>
</dbReference>
<evidence type="ECO:0000259" key="2">
    <source>
        <dbReference type="PROSITE" id="PS50206"/>
    </source>
</evidence>
<name>A0A3P7E5Z3_SCHSO</name>
<dbReference type="CDD" id="cd00757">
    <property type="entry name" value="ThiF_MoeB_HesA_family"/>
    <property type="match status" value="1"/>
</dbReference>
<dbReference type="InterPro" id="IPR036873">
    <property type="entry name" value="Rhodanese-like_dom_sf"/>
</dbReference>
<dbReference type="Proteomes" id="UP000275846">
    <property type="component" value="Unassembled WGS sequence"/>
</dbReference>
<gene>
    <name evidence="3" type="ORF">SSLN_LOCUS7699</name>
</gene>
<dbReference type="Pfam" id="PF00899">
    <property type="entry name" value="ThiF"/>
    <property type="match status" value="1"/>
</dbReference>
<reference evidence="3 4" key="1">
    <citation type="submission" date="2018-11" db="EMBL/GenBank/DDBJ databases">
        <authorList>
            <consortium name="Pathogen Informatics"/>
        </authorList>
    </citation>
    <scope>NUCLEOTIDE SEQUENCE [LARGE SCALE GENOMIC DNA]</scope>
    <source>
        <strain evidence="3 4">NST_G2</strain>
    </source>
</reference>
<dbReference type="PANTHER" id="PTHR10953:SF102">
    <property type="entry name" value="ADENYLYLTRANSFERASE AND SULFURTRANSFERASE MOCS3"/>
    <property type="match status" value="1"/>
</dbReference>
<dbReference type="GO" id="GO:0005737">
    <property type="term" value="C:cytoplasm"/>
    <property type="evidence" value="ECO:0007669"/>
    <property type="project" value="TreeGrafter"/>
</dbReference>
<dbReference type="Gene3D" id="3.40.50.720">
    <property type="entry name" value="NAD(P)-binding Rossmann-like Domain"/>
    <property type="match status" value="1"/>
</dbReference>
<dbReference type="InterPro" id="IPR001763">
    <property type="entry name" value="Rhodanese-like_dom"/>
</dbReference>
<sequence length="539" mass="58354">MIIPEFGPHVYNLDDRLLCSLGQQKLADSRVLIVGCGGLGCPAAVYLAAAGVSRLTLVDDDVVEISNLHRQVMHSEEKVGTPKVESLAERLRSINHHVNITTHNVHLTNQNACEIIAGFDTRAFLYCLLPPASTSSFTNSHDVVLDCTDNVATRYLLNDACAACGPIPLVSGSALRLDGQLTVYLTAQPPSRIAAAPDAPKRDRKGEDEGLMKRRTPCYRCIHPIPPPAASVQGCSDAGVIGVGKTLGLWVASLIVLCLLKSPALLSLLHLLILVPGIIGTMQAAETIKILTGIGGEYLLCLNLLGMLFEGSSEIFHTNLETLPLLPLFVESIAGRLFIMDMAKNTTRSVELRKPRPDCKTCAPSAQITPEIVKQTDYLEFCGAPNCDVVCSFNSQIHESLVSLATSHLPFYPHFVATTTKPSDGRYKDNSRDIPLPELYRDSNLTQICSHIRDAQPPNSTKPYPVILICRRGNKSHSTANLLASALEDMLSRANLQSNPDLFALANGSGDISVSIVVRDVAGGLQAWSEKIDPNFPHY</sequence>
<protein>
    <recommendedName>
        <fullName evidence="2">Rhodanese domain-containing protein</fullName>
    </recommendedName>
</protein>
<dbReference type="STRING" id="70667.A0A3P7E5Z3"/>
<dbReference type="GO" id="GO:0002143">
    <property type="term" value="P:tRNA wobble position uridine thiolation"/>
    <property type="evidence" value="ECO:0007669"/>
    <property type="project" value="TreeGrafter"/>
</dbReference>
<accession>A0A3P7E5Z3</accession>
<evidence type="ECO:0000313" key="4">
    <source>
        <dbReference type="Proteomes" id="UP000275846"/>
    </source>
</evidence>
<keyword evidence="1" id="KW-0501">Molybdenum cofactor biosynthesis</keyword>
<dbReference type="InterPro" id="IPR000594">
    <property type="entry name" value="ThiF_NAD_FAD-bd"/>
</dbReference>
<dbReference type="GO" id="GO:0032447">
    <property type="term" value="P:protein urmylation"/>
    <property type="evidence" value="ECO:0007669"/>
    <property type="project" value="TreeGrafter"/>
</dbReference>
<dbReference type="PROSITE" id="PS50206">
    <property type="entry name" value="RHODANESE_3"/>
    <property type="match status" value="1"/>
</dbReference>
<dbReference type="InterPro" id="IPR035985">
    <property type="entry name" value="Ubiquitin-activating_enz"/>
</dbReference>
<feature type="domain" description="Rhodanese" evidence="2">
    <location>
        <begin position="465"/>
        <end position="537"/>
    </location>
</feature>
<dbReference type="InterPro" id="IPR045886">
    <property type="entry name" value="ThiF/MoeB/HesA"/>
</dbReference>
<dbReference type="GO" id="GO:0042292">
    <property type="term" value="F:URM1 activating enzyme activity"/>
    <property type="evidence" value="ECO:0007669"/>
    <property type="project" value="TreeGrafter"/>
</dbReference>
<dbReference type="AlphaFoldDB" id="A0A3P7E5Z3"/>
<keyword evidence="4" id="KW-1185">Reference proteome</keyword>
<dbReference type="PANTHER" id="PTHR10953">
    <property type="entry name" value="UBIQUITIN-ACTIVATING ENZYME E1"/>
    <property type="match status" value="1"/>
</dbReference>
<proteinExistence type="predicted"/>